<proteinExistence type="predicted"/>
<keyword evidence="1" id="KW-1185">Reference proteome</keyword>
<organism evidence="1 2">
    <name type="scientific">Trichuris muris</name>
    <name type="common">Mouse whipworm</name>
    <dbReference type="NCBI Taxonomy" id="70415"/>
    <lineage>
        <taxon>Eukaryota</taxon>
        <taxon>Metazoa</taxon>
        <taxon>Ecdysozoa</taxon>
        <taxon>Nematoda</taxon>
        <taxon>Enoplea</taxon>
        <taxon>Dorylaimia</taxon>
        <taxon>Trichinellida</taxon>
        <taxon>Trichuridae</taxon>
        <taxon>Trichuris</taxon>
    </lineage>
</organism>
<evidence type="ECO:0000313" key="2">
    <source>
        <dbReference type="WBParaSite" id="TMUE_2000006111.1"/>
    </source>
</evidence>
<dbReference type="Proteomes" id="UP000046395">
    <property type="component" value="Unassembled WGS sequence"/>
</dbReference>
<dbReference type="PANTHER" id="PTHR21301:SF11">
    <property type="entry name" value="GIY-YIG DOMAIN-CONTAINING PROTEIN"/>
    <property type="match status" value="1"/>
</dbReference>
<name>A0A5S6QFG2_TRIMR</name>
<dbReference type="WBParaSite" id="TMUE_2000006111.1">
    <property type="protein sequence ID" value="TMUE_2000006111.1"/>
    <property type="gene ID" value="WBGene00299477"/>
</dbReference>
<protein>
    <submittedName>
        <fullName evidence="2">Reverse transcriptase domain-containing protein</fullName>
    </submittedName>
</protein>
<evidence type="ECO:0000313" key="1">
    <source>
        <dbReference type="Proteomes" id="UP000046395"/>
    </source>
</evidence>
<sequence length="158" mass="18103">MGSSLPPVLAELFMEHFEEIAFDGEANAVKPALFKRYVDDCFAIVETGKEESLLEHLNSIFPEKIKMTMEKEESNRLPFLDVLVLREGRKLSTKFDSAIGEFLAAHQLSKSRSSLFHIAIRKLVNTISDTLVQTNYLTAHRFGIYNYLKRCYSYSTRS</sequence>
<dbReference type="PANTHER" id="PTHR21301">
    <property type="entry name" value="REVERSE TRANSCRIPTASE"/>
    <property type="match status" value="1"/>
</dbReference>
<accession>A0A5S6QFG2</accession>
<reference evidence="2" key="1">
    <citation type="submission" date="2019-12" db="UniProtKB">
        <authorList>
            <consortium name="WormBaseParasite"/>
        </authorList>
    </citation>
    <scope>IDENTIFICATION</scope>
</reference>
<dbReference type="AlphaFoldDB" id="A0A5S6QFG2"/>